<feature type="region of interest" description="Disordered" evidence="1">
    <location>
        <begin position="77"/>
        <end position="97"/>
    </location>
</feature>
<feature type="region of interest" description="Disordered" evidence="1">
    <location>
        <begin position="30"/>
        <end position="57"/>
    </location>
</feature>
<sequence length="637" mass="72267">MGNRWSLMTSSMILNPASLITTASTVPRWPCGTTTRLEPCRPTRRTSTSTPAPTASRRTSSFLSMALKVGQKIEVIRQGRPAPKPVPSASTSAPAPDPNVMDLSAFQKAPSKQLSSEGLSSAFTPLYIPQLAIYYLNHNTDDLKNIDRLLFVEFLTDDQSRENTGSTQSKGLKCLGRECSLFWSRLSRLERRSDQVKFQHLFSQVVKKLSRPLQKQILEYVLSLLDLQNSHYWRCCHKIHMSGGGGHKYVPQLKFVEPKTDLDRSGCFLKVKGLISPHMKQLSIQVNMGLGRVMHFEKRVWNWLQLKKSHSCQTLLDAHLFEIARGPGFQKLQFTFHKTCADLIHGYKHSNSIIQPSEDSEVVRNVLPTKKQKTIDIENIRTALYSWYKEYVKASNHEKQPSSRKDDAEDIVCISEAEDEDSLAFRQHLLAQPPTNVMMSKTCFYTLLFFFSSFASSHHRLRNHYMNTIKNLDDVVHGPTGGSLLSIISRQHCKKPCLQLTCSMLQPSCHPNSTFLHMQIFWHSQCAKVWSNNRSFQGVSACQLQAVEQVFFAVQYSMGVEHSWISHGLSWSDMSVILSVCGCEVVCGQSEFLLTITLHFLHHYHHHHLNNQVGKHSFITVWQAQDISSTGSVPLSH</sequence>
<feature type="signal peptide" evidence="2">
    <location>
        <begin position="1"/>
        <end position="23"/>
    </location>
</feature>
<reference evidence="3 4" key="1">
    <citation type="submission" date="2015-08" db="EMBL/GenBank/DDBJ databases">
        <title>Next Generation Sequencing and Analysis of the Genome of Puccinia sorghi L Schw, the Causal Agent of Maize Common Rust.</title>
        <authorList>
            <person name="Rochi L."/>
            <person name="Burguener G."/>
            <person name="Darino M."/>
            <person name="Turjanski A."/>
            <person name="Kreff E."/>
            <person name="Dieguez M.J."/>
            <person name="Sacco F."/>
        </authorList>
    </citation>
    <scope>NUCLEOTIDE SEQUENCE [LARGE SCALE GENOMIC DNA]</scope>
    <source>
        <strain evidence="3 4">RO10H11247</strain>
    </source>
</reference>
<feature type="compositionally biased region" description="Low complexity" evidence="1">
    <location>
        <begin position="45"/>
        <end position="57"/>
    </location>
</feature>
<dbReference type="VEuPathDB" id="FungiDB:VP01_45g2"/>
<evidence type="ECO:0000313" key="3">
    <source>
        <dbReference type="EMBL" id="KNZ50091.1"/>
    </source>
</evidence>
<dbReference type="Proteomes" id="UP000037035">
    <property type="component" value="Unassembled WGS sequence"/>
</dbReference>
<accession>A0A0L6UNI4</accession>
<comment type="caution">
    <text evidence="3">The sequence shown here is derived from an EMBL/GenBank/DDBJ whole genome shotgun (WGS) entry which is preliminary data.</text>
</comment>
<proteinExistence type="predicted"/>
<evidence type="ECO:0000256" key="2">
    <source>
        <dbReference type="SAM" id="SignalP"/>
    </source>
</evidence>
<protein>
    <submittedName>
        <fullName evidence="3">Putative signal peptide protein</fullName>
    </submittedName>
</protein>
<evidence type="ECO:0000313" key="4">
    <source>
        <dbReference type="Proteomes" id="UP000037035"/>
    </source>
</evidence>
<gene>
    <name evidence="3" type="ORF">VP01_45g2</name>
</gene>
<keyword evidence="4" id="KW-1185">Reference proteome</keyword>
<dbReference type="OrthoDB" id="10682801at2759"/>
<evidence type="ECO:0000256" key="1">
    <source>
        <dbReference type="SAM" id="MobiDB-lite"/>
    </source>
</evidence>
<keyword evidence="2" id="KW-0732">Signal</keyword>
<dbReference type="AlphaFoldDB" id="A0A0L6UNI4"/>
<feature type="chain" id="PRO_5005567947" evidence="2">
    <location>
        <begin position="24"/>
        <end position="637"/>
    </location>
</feature>
<name>A0A0L6UNI4_9BASI</name>
<dbReference type="EMBL" id="LAVV01009724">
    <property type="protein sequence ID" value="KNZ50091.1"/>
    <property type="molecule type" value="Genomic_DNA"/>
</dbReference>
<organism evidence="3 4">
    <name type="scientific">Puccinia sorghi</name>
    <dbReference type="NCBI Taxonomy" id="27349"/>
    <lineage>
        <taxon>Eukaryota</taxon>
        <taxon>Fungi</taxon>
        <taxon>Dikarya</taxon>
        <taxon>Basidiomycota</taxon>
        <taxon>Pucciniomycotina</taxon>
        <taxon>Pucciniomycetes</taxon>
        <taxon>Pucciniales</taxon>
        <taxon>Pucciniaceae</taxon>
        <taxon>Puccinia</taxon>
    </lineage>
</organism>